<reference evidence="4" key="1">
    <citation type="submission" date="2016-10" db="EMBL/GenBank/DDBJ databases">
        <authorList>
            <person name="Varghese N."/>
            <person name="Submissions S."/>
        </authorList>
    </citation>
    <scope>NUCLEOTIDE SEQUENCE [LARGE SCALE GENOMIC DNA]</scope>
    <source>
        <strain evidence="4">BS3782</strain>
    </source>
</reference>
<dbReference type="Pfam" id="PF10547">
    <property type="entry name" value="P22_AR_N"/>
    <property type="match status" value="1"/>
</dbReference>
<dbReference type="EMBL" id="VZPO01000007">
    <property type="protein sequence ID" value="KAB0502760.1"/>
    <property type="molecule type" value="Genomic_DNA"/>
</dbReference>
<dbReference type="EMBL" id="LT629746">
    <property type="protein sequence ID" value="SDT22724.1"/>
    <property type="molecule type" value="Genomic_DNA"/>
</dbReference>
<evidence type="ECO:0000313" key="2">
    <source>
        <dbReference type="EMBL" id="KAB0502760.1"/>
    </source>
</evidence>
<dbReference type="AlphaFoldDB" id="A0A1H1YMV5"/>
<dbReference type="RefSeq" id="WP_053078257.1">
    <property type="nucleotide sequence ID" value="NZ_JYLB01000001.1"/>
</dbReference>
<feature type="domain" description="Antirepressor protein ant N-terminal" evidence="1">
    <location>
        <begin position="6"/>
        <end position="117"/>
    </location>
</feature>
<protein>
    <submittedName>
        <fullName evidence="3">p22_AR N-terminal domain-containing protein</fullName>
    </submittedName>
</protein>
<reference evidence="3" key="2">
    <citation type="submission" date="2016-10" db="EMBL/GenBank/DDBJ databases">
        <authorList>
            <person name="de Groot N.N."/>
        </authorList>
    </citation>
    <scope>NUCLEOTIDE SEQUENCE [LARGE SCALE GENOMIC DNA]</scope>
    <source>
        <strain evidence="3">BS3782</strain>
    </source>
</reference>
<evidence type="ECO:0000313" key="3">
    <source>
        <dbReference type="EMBL" id="SDT22724.1"/>
    </source>
</evidence>
<dbReference type="InterPro" id="IPR018875">
    <property type="entry name" value="Antirepressor_Ant_N"/>
</dbReference>
<accession>A0A1H1YMV5</accession>
<evidence type="ECO:0000313" key="5">
    <source>
        <dbReference type="Proteomes" id="UP000434925"/>
    </source>
</evidence>
<sequence>MSALMTIPFHGVNLMLVDLNGQPYVPMRPVVEGIGLDWGGQHKKLTANPARWGVSVTEIPSAGGIQQVACLPLRKLAGWLSTVQTGRVKDERVRNKIVEYQNECDDALWKYWNDGHAVNPRSHPSAANDSTVEFGRLALAHLPNLDDTSKQALLSHISELAFGQRLIPLPKVEESLKLAGEVGQLFGVSAQKIGRLANQHGLKTDQYGELRLDKSKYSDRQCETFFYNSAAVDRFREILGEG</sequence>
<evidence type="ECO:0000259" key="1">
    <source>
        <dbReference type="Pfam" id="PF10547"/>
    </source>
</evidence>
<gene>
    <name evidence="2" type="ORF">F7R14_19165</name>
    <name evidence="3" type="ORF">SAMN04490191_3566</name>
</gene>
<evidence type="ECO:0000313" key="4">
    <source>
        <dbReference type="Proteomes" id="UP000182814"/>
    </source>
</evidence>
<dbReference type="Proteomes" id="UP000182814">
    <property type="component" value="Chromosome I"/>
</dbReference>
<name>A0A1H1YMV5_9PSED</name>
<dbReference type="PRINTS" id="PR01994">
    <property type="entry name" value="ANTIREPRESSR"/>
</dbReference>
<organism evidence="3 4">
    <name type="scientific">Pseudomonas lini</name>
    <dbReference type="NCBI Taxonomy" id="163011"/>
    <lineage>
        <taxon>Bacteria</taxon>
        <taxon>Pseudomonadati</taxon>
        <taxon>Pseudomonadota</taxon>
        <taxon>Gammaproteobacteria</taxon>
        <taxon>Pseudomonadales</taxon>
        <taxon>Pseudomonadaceae</taxon>
        <taxon>Pseudomonas</taxon>
    </lineage>
</organism>
<proteinExistence type="predicted"/>
<dbReference type="Proteomes" id="UP000434925">
    <property type="component" value="Unassembled WGS sequence"/>
</dbReference>
<keyword evidence="4" id="KW-1185">Reference proteome</keyword>
<reference evidence="2 5" key="3">
    <citation type="submission" date="2019-09" db="EMBL/GenBank/DDBJ databases">
        <title>Draft genome sequences of 48 bacterial type strains from the CCUG.</title>
        <authorList>
            <person name="Tunovic T."/>
            <person name="Pineiro-Iglesias B."/>
            <person name="Unosson C."/>
            <person name="Inganas E."/>
            <person name="Ohlen M."/>
            <person name="Cardew S."/>
            <person name="Jensie-Markopoulos S."/>
            <person name="Salva-Serra F."/>
            <person name="Jaen-Luchoro D."/>
            <person name="Karlsson R."/>
            <person name="Svensson-Stadler L."/>
            <person name="Chun J."/>
            <person name="Moore E."/>
        </authorList>
    </citation>
    <scope>NUCLEOTIDE SEQUENCE [LARGE SCALE GENOMIC DNA]</scope>
    <source>
        <strain evidence="2 5">CCUG 51522</strain>
    </source>
</reference>